<keyword evidence="1" id="KW-0812">Transmembrane</keyword>
<keyword evidence="1" id="KW-1133">Transmembrane helix</keyword>
<dbReference type="Proteomes" id="UP000188184">
    <property type="component" value="Chromosome"/>
</dbReference>
<keyword evidence="4" id="KW-1185">Reference proteome</keyword>
<evidence type="ECO:0000313" key="3">
    <source>
        <dbReference type="EMBL" id="AQQ54790.1"/>
    </source>
</evidence>
<dbReference type="PANTHER" id="PTHR31302:SF0">
    <property type="entry name" value="TRANSMEMBRANE PROTEIN WITH METALLOPHOSPHOESTERASE DOMAIN"/>
    <property type="match status" value="1"/>
</dbReference>
<dbReference type="InterPro" id="IPR004843">
    <property type="entry name" value="Calcineurin-like_PHP"/>
</dbReference>
<organism evidence="3 4">
    <name type="scientific">Planococcus lenghuensis</name>
    <dbReference type="NCBI Taxonomy" id="2213202"/>
    <lineage>
        <taxon>Bacteria</taxon>
        <taxon>Bacillati</taxon>
        <taxon>Bacillota</taxon>
        <taxon>Bacilli</taxon>
        <taxon>Bacillales</taxon>
        <taxon>Caryophanaceae</taxon>
        <taxon>Planococcus</taxon>
    </lineage>
</organism>
<feature type="domain" description="Calcineurin-like phosphoesterase" evidence="2">
    <location>
        <begin position="50"/>
        <end position="232"/>
    </location>
</feature>
<dbReference type="PANTHER" id="PTHR31302">
    <property type="entry name" value="TRANSMEMBRANE PROTEIN WITH METALLOPHOSPHOESTERASE DOMAIN-RELATED"/>
    <property type="match status" value="1"/>
</dbReference>
<name>A0A1Q2L2X2_9BACL</name>
<proteinExistence type="predicted"/>
<sequence>METFKRVAGAVGIALAILIIYGLIEPQLLDVEEEEAVIPGLPEEWEGEEIAVFGDFQTGMWLDNKSTMEEAVTEIIERDPAAVLMLGDYIYRPNDQSDQEIEQALEVLRPIGEADIPIYAVLGNHDFGLQNKDGEPALDVAERMRTALEAIGVEVLHNEAIPFSGTGPVLPGVEPGLFIAGIGSDWANADVPAEALAEIPADAPRIVMMHNPNSFEELPAGTAPFAVAGHTHGGQVRLESAPQWSWVALTSNEPVHVDGWIDGYGAAGNELYVNRGIGMSTVPIRINARPELTLFTLTSGE</sequence>
<protein>
    <submittedName>
        <fullName evidence="3">Metallophosphoesterase</fullName>
    </submittedName>
</protein>
<evidence type="ECO:0000259" key="2">
    <source>
        <dbReference type="Pfam" id="PF00149"/>
    </source>
</evidence>
<dbReference type="AlphaFoldDB" id="A0A1Q2L2X2"/>
<reference evidence="3 4" key="1">
    <citation type="submission" date="2017-02" db="EMBL/GenBank/DDBJ databases">
        <title>The complete genomic sequence of a novel cold adapted crude oil-degrading bacterium Planococcus qaidamina Y42.</title>
        <authorList>
            <person name="Yang R."/>
        </authorList>
    </citation>
    <scope>NUCLEOTIDE SEQUENCE [LARGE SCALE GENOMIC DNA]</scope>
    <source>
        <strain evidence="3 4">Y42</strain>
    </source>
</reference>
<dbReference type="RefSeq" id="WP_077590690.1">
    <property type="nucleotide sequence ID" value="NZ_CP019640.1"/>
</dbReference>
<evidence type="ECO:0000313" key="4">
    <source>
        <dbReference type="Proteomes" id="UP000188184"/>
    </source>
</evidence>
<dbReference type="KEGG" id="pmar:B0X71_17895"/>
<evidence type="ECO:0000256" key="1">
    <source>
        <dbReference type="SAM" id="Phobius"/>
    </source>
</evidence>
<keyword evidence="1" id="KW-0472">Membrane</keyword>
<dbReference type="Pfam" id="PF00149">
    <property type="entry name" value="Metallophos"/>
    <property type="match status" value="1"/>
</dbReference>
<dbReference type="InterPro" id="IPR051158">
    <property type="entry name" value="Metallophosphoesterase_sf"/>
</dbReference>
<dbReference type="Gene3D" id="3.60.21.10">
    <property type="match status" value="1"/>
</dbReference>
<dbReference type="InterPro" id="IPR029052">
    <property type="entry name" value="Metallo-depent_PP-like"/>
</dbReference>
<dbReference type="SUPFAM" id="SSF56300">
    <property type="entry name" value="Metallo-dependent phosphatases"/>
    <property type="match status" value="1"/>
</dbReference>
<dbReference type="EMBL" id="CP019640">
    <property type="protein sequence ID" value="AQQ54790.1"/>
    <property type="molecule type" value="Genomic_DNA"/>
</dbReference>
<dbReference type="OrthoDB" id="9780884at2"/>
<feature type="transmembrane region" description="Helical" evidence="1">
    <location>
        <begin position="7"/>
        <end position="24"/>
    </location>
</feature>
<gene>
    <name evidence="3" type="ORF">B0X71_17895</name>
</gene>
<accession>A0A1Q2L2X2</accession>
<dbReference type="GO" id="GO:0016787">
    <property type="term" value="F:hydrolase activity"/>
    <property type="evidence" value="ECO:0007669"/>
    <property type="project" value="InterPro"/>
</dbReference>